<evidence type="ECO:0000259" key="1">
    <source>
        <dbReference type="Pfam" id="PF01882"/>
    </source>
</evidence>
<dbReference type="InterPro" id="IPR036465">
    <property type="entry name" value="vWFA_dom_sf"/>
</dbReference>
<name>A0A9E8M1A7_9BACI</name>
<proteinExistence type="predicted"/>
<dbReference type="EMBL" id="CP106877">
    <property type="protein sequence ID" value="WAA13630.1"/>
    <property type="molecule type" value="Genomic_DNA"/>
</dbReference>
<dbReference type="PANTHER" id="PTHR33608:SF7">
    <property type="entry name" value="DUF58 DOMAIN-CONTAINING PROTEIN"/>
    <property type="match status" value="1"/>
</dbReference>
<dbReference type="AlphaFoldDB" id="A0A9E8M1A7"/>
<sequence>MSYNWFHHLAKRKLVVKTKRKGFHKGMRVSSAFGYSFDFSDYRQYELGDDPRRIDWNVYARTEKLYIKRFLDEQEISVVVYLDSTTSMTLDEKKWEFAKLLAAAFGFIALNNEDRFTFLPVGEHWNTPPLERKGSSFSKNIVDHICELPKEKENSTDFSKNMEKRFIPMRDLTIIITDAWEPIDQIATLFQRIAPRVKEVRFLHILGKEEIAPPYERDVQLVDSEQNTTVNVSMSNTVVEKYKNRLHQHIKRLEVLCRRYKIHYLQVVEGENLHKFFLQTCIKHGWLE</sequence>
<organism evidence="2 3">
    <name type="scientific">Fervidibacillus halotolerans</name>
    <dbReference type="NCBI Taxonomy" id="2980027"/>
    <lineage>
        <taxon>Bacteria</taxon>
        <taxon>Bacillati</taxon>
        <taxon>Bacillota</taxon>
        <taxon>Bacilli</taxon>
        <taxon>Bacillales</taxon>
        <taxon>Bacillaceae</taxon>
        <taxon>Fervidibacillus</taxon>
    </lineage>
</organism>
<evidence type="ECO:0000313" key="2">
    <source>
        <dbReference type="EMBL" id="WAA13630.1"/>
    </source>
</evidence>
<dbReference type="RefSeq" id="WP_275421816.1">
    <property type="nucleotide sequence ID" value="NZ_CP106877.1"/>
</dbReference>
<gene>
    <name evidence="2" type="ORF">OE105_05885</name>
</gene>
<dbReference type="InterPro" id="IPR002881">
    <property type="entry name" value="DUF58"/>
</dbReference>
<accession>A0A9E8M1A7</accession>
<dbReference type="PANTHER" id="PTHR33608">
    <property type="entry name" value="BLL2464 PROTEIN"/>
    <property type="match status" value="1"/>
</dbReference>
<dbReference type="SUPFAM" id="SSF53300">
    <property type="entry name" value="vWA-like"/>
    <property type="match status" value="1"/>
</dbReference>
<dbReference type="KEGG" id="fhl:OE105_05885"/>
<dbReference type="Pfam" id="PF01882">
    <property type="entry name" value="DUF58"/>
    <property type="match status" value="1"/>
</dbReference>
<protein>
    <submittedName>
        <fullName evidence="2">DUF58 domain-containing protein</fullName>
    </submittedName>
</protein>
<reference evidence="2" key="1">
    <citation type="submission" date="2022-09" db="EMBL/GenBank/DDBJ databases">
        <title>Complete Genomes of Fervidibacillus albus and Fervidibacillus halotolerans isolated from tidal flat sediments.</title>
        <authorList>
            <person name="Kwon K.K."/>
            <person name="Yang S.-H."/>
            <person name="Park M.J."/>
            <person name="Oh H.-M."/>
        </authorList>
    </citation>
    <scope>NUCLEOTIDE SEQUENCE</scope>
    <source>
        <strain evidence="2">MEBiC13594</strain>
    </source>
</reference>
<feature type="domain" description="DUF58" evidence="1">
    <location>
        <begin position="41"/>
        <end position="249"/>
    </location>
</feature>
<dbReference type="Proteomes" id="UP001164726">
    <property type="component" value="Chromosome"/>
</dbReference>
<evidence type="ECO:0000313" key="3">
    <source>
        <dbReference type="Proteomes" id="UP001164726"/>
    </source>
</evidence>
<keyword evidence="3" id="KW-1185">Reference proteome</keyword>